<evidence type="ECO:0008006" key="4">
    <source>
        <dbReference type="Google" id="ProtNLM"/>
    </source>
</evidence>
<dbReference type="InterPro" id="IPR021414">
    <property type="entry name" value="DUF3054"/>
</dbReference>
<feature type="transmembrane region" description="Helical" evidence="1">
    <location>
        <begin position="38"/>
        <end position="59"/>
    </location>
</feature>
<evidence type="ECO:0000313" key="3">
    <source>
        <dbReference type="Proteomes" id="UP000757540"/>
    </source>
</evidence>
<accession>A0ABX2A235</accession>
<organism evidence="2 3">
    <name type="scientific">Isoptericola halotolerans</name>
    <dbReference type="NCBI Taxonomy" id="300560"/>
    <lineage>
        <taxon>Bacteria</taxon>
        <taxon>Bacillati</taxon>
        <taxon>Actinomycetota</taxon>
        <taxon>Actinomycetes</taxon>
        <taxon>Micrococcales</taxon>
        <taxon>Promicromonosporaceae</taxon>
        <taxon>Isoptericola</taxon>
    </lineage>
</organism>
<comment type="caution">
    <text evidence="2">The sequence shown here is derived from an EMBL/GenBank/DDBJ whole genome shotgun (WGS) entry which is preliminary data.</text>
</comment>
<dbReference type="Pfam" id="PF11255">
    <property type="entry name" value="DUF3054"/>
    <property type="match status" value="1"/>
</dbReference>
<feature type="transmembrane region" description="Helical" evidence="1">
    <location>
        <begin position="96"/>
        <end position="117"/>
    </location>
</feature>
<evidence type="ECO:0000313" key="2">
    <source>
        <dbReference type="EMBL" id="NOV96626.1"/>
    </source>
</evidence>
<reference evidence="2 3" key="1">
    <citation type="submission" date="2020-05" db="EMBL/GenBank/DDBJ databases">
        <title>Genomic Encyclopedia of Type Strains, Phase III (KMG-III): the genomes of soil and plant-associated and newly described type strains.</title>
        <authorList>
            <person name="Whitman W."/>
        </authorList>
    </citation>
    <scope>NUCLEOTIDE SEQUENCE [LARGE SCALE GENOMIC DNA]</scope>
    <source>
        <strain evidence="2 3">KCTC 19046</strain>
    </source>
</reference>
<dbReference type="EMBL" id="JABEZU010000001">
    <property type="protein sequence ID" value="NOV96626.1"/>
    <property type="molecule type" value="Genomic_DNA"/>
</dbReference>
<keyword evidence="1" id="KW-1133">Transmembrane helix</keyword>
<keyword evidence="3" id="KW-1185">Reference proteome</keyword>
<keyword evidence="1" id="KW-0812">Transmembrane</keyword>
<evidence type="ECO:0000256" key="1">
    <source>
        <dbReference type="SAM" id="Phobius"/>
    </source>
</evidence>
<keyword evidence="1" id="KW-0472">Membrane</keyword>
<feature type="transmembrane region" description="Helical" evidence="1">
    <location>
        <begin position="71"/>
        <end position="90"/>
    </location>
</feature>
<sequence>MSTVTPARRVWPAAVGDVVSVGAFAVVGTANHGSGGSLGHVLAVAAPFLIGLAVGWLVARAWRAPARLWPTGVVVWAATVVLGLALRPLFVGGLEWSFVLVTAGFLAVTMLGWRTIASLIRRAASSR</sequence>
<dbReference type="RefSeq" id="WP_343036281.1">
    <property type="nucleotide sequence ID" value="NZ_BAAAML010000002.1"/>
</dbReference>
<gene>
    <name evidence="2" type="ORF">HDG69_001179</name>
</gene>
<protein>
    <recommendedName>
        <fullName evidence="4">DUF3054 family protein</fullName>
    </recommendedName>
</protein>
<name>A0ABX2A235_9MICO</name>
<proteinExistence type="predicted"/>
<dbReference type="Proteomes" id="UP000757540">
    <property type="component" value="Unassembled WGS sequence"/>
</dbReference>